<dbReference type="EMBL" id="BFAY01000011">
    <property type="protein sequence ID" value="GBF40174.1"/>
    <property type="molecule type" value="Genomic_DNA"/>
</dbReference>
<keyword evidence="2" id="KW-1185">Reference proteome</keyword>
<dbReference type="Proteomes" id="UP000245076">
    <property type="component" value="Unassembled WGS sequence"/>
</dbReference>
<name>A0A2P2D696_9LEPT</name>
<sequence length="94" mass="11046">MEAKKAKSLAMECVKERNASIYKKLNRYIVQYVGLEAKEIKIVYINFFIPTKYDDPSRFSKSIPLVMDGGDRYFSLMLNLKNETCFNFHVNHEL</sequence>
<evidence type="ECO:0000313" key="1">
    <source>
        <dbReference type="EMBL" id="GBF40174.1"/>
    </source>
</evidence>
<gene>
    <name evidence="1" type="ORF">LPTSP1_31880</name>
</gene>
<accession>A0A2P2D696</accession>
<proteinExistence type="predicted"/>
<dbReference type="AlphaFoldDB" id="A0A2P2D696"/>
<protein>
    <submittedName>
        <fullName evidence="1">Uncharacterized protein</fullName>
    </submittedName>
</protein>
<comment type="caution">
    <text evidence="1">The sequence shown here is derived from an EMBL/GenBank/DDBJ whole genome shotgun (WGS) entry which is preliminary data.</text>
</comment>
<organism evidence="1 2">
    <name type="scientific">Leptospira johnsonii</name>
    <dbReference type="NCBI Taxonomy" id="1917820"/>
    <lineage>
        <taxon>Bacteria</taxon>
        <taxon>Pseudomonadati</taxon>
        <taxon>Spirochaetota</taxon>
        <taxon>Spirochaetia</taxon>
        <taxon>Leptospirales</taxon>
        <taxon>Leptospiraceae</taxon>
        <taxon>Leptospira</taxon>
    </lineage>
</organism>
<evidence type="ECO:0000313" key="2">
    <source>
        <dbReference type="Proteomes" id="UP000245076"/>
    </source>
</evidence>
<reference evidence="1 2" key="1">
    <citation type="submission" date="2018-02" db="EMBL/GenBank/DDBJ databases">
        <title>Novel Leptospira species isolated from soil and water in Japan.</title>
        <authorList>
            <person name="Nakao R."/>
            <person name="Masuzawa T."/>
        </authorList>
    </citation>
    <scope>NUCLEOTIDE SEQUENCE [LARGE SCALE GENOMIC DNA]</scope>
    <source>
        <strain evidence="1 2">E8</strain>
    </source>
</reference>